<feature type="transmembrane region" description="Helical" evidence="7">
    <location>
        <begin position="17"/>
        <end position="39"/>
    </location>
</feature>
<dbReference type="Pfam" id="PF12679">
    <property type="entry name" value="ABC2_membrane_2"/>
    <property type="match status" value="1"/>
</dbReference>
<comment type="subcellular location">
    <subcellularLocation>
        <location evidence="1">Cell membrane</location>
        <topology evidence="1">Multi-pass membrane protein</topology>
    </subcellularLocation>
</comment>
<evidence type="ECO:0000256" key="4">
    <source>
        <dbReference type="ARBA" id="ARBA00022989"/>
    </source>
</evidence>
<feature type="domain" description="DUF7088" evidence="9">
    <location>
        <begin position="286"/>
        <end position="388"/>
    </location>
</feature>
<dbReference type="InterPro" id="IPR055396">
    <property type="entry name" value="DUF7088"/>
</dbReference>
<dbReference type="OrthoDB" id="9794512at2"/>
<dbReference type="InterPro" id="IPR051449">
    <property type="entry name" value="ABC-2_transporter_component"/>
</dbReference>
<feature type="domain" description="ABC-type uncharacterised transport system" evidence="8">
    <location>
        <begin position="566"/>
        <end position="890"/>
    </location>
</feature>
<name>A0A545UA50_9GAMM</name>
<accession>A0A545UA50</accession>
<evidence type="ECO:0000256" key="3">
    <source>
        <dbReference type="ARBA" id="ARBA00022692"/>
    </source>
</evidence>
<evidence type="ECO:0000259" key="8">
    <source>
        <dbReference type="Pfam" id="PF09822"/>
    </source>
</evidence>
<feature type="transmembrane region" description="Helical" evidence="7">
    <location>
        <begin position="167"/>
        <end position="189"/>
    </location>
</feature>
<keyword evidence="5 7" id="KW-0472">Membrane</keyword>
<feature type="region of interest" description="Disordered" evidence="6">
    <location>
        <begin position="817"/>
        <end position="849"/>
    </location>
</feature>
<evidence type="ECO:0000313" key="11">
    <source>
        <dbReference type="Proteomes" id="UP000315439"/>
    </source>
</evidence>
<evidence type="ECO:0000313" key="10">
    <source>
        <dbReference type="EMBL" id="TQV86346.1"/>
    </source>
</evidence>
<evidence type="ECO:0000256" key="1">
    <source>
        <dbReference type="ARBA" id="ARBA00004651"/>
    </source>
</evidence>
<keyword evidence="4 7" id="KW-1133">Transmembrane helix</keyword>
<dbReference type="RefSeq" id="WP_142932269.1">
    <property type="nucleotide sequence ID" value="NZ_ML660166.1"/>
</dbReference>
<evidence type="ECO:0000256" key="5">
    <source>
        <dbReference type="ARBA" id="ARBA00023136"/>
    </source>
</evidence>
<dbReference type="GO" id="GO:0005886">
    <property type="term" value="C:plasma membrane"/>
    <property type="evidence" value="ECO:0007669"/>
    <property type="project" value="UniProtKB-SubCell"/>
</dbReference>
<organism evidence="10 11">
    <name type="scientific">Aliikangiella coralliicola</name>
    <dbReference type="NCBI Taxonomy" id="2592383"/>
    <lineage>
        <taxon>Bacteria</taxon>
        <taxon>Pseudomonadati</taxon>
        <taxon>Pseudomonadota</taxon>
        <taxon>Gammaproteobacteria</taxon>
        <taxon>Oceanospirillales</taxon>
        <taxon>Pleioneaceae</taxon>
        <taxon>Aliikangiella</taxon>
    </lineage>
</organism>
<keyword evidence="11" id="KW-1185">Reference proteome</keyword>
<dbReference type="PANTHER" id="PTHR30294">
    <property type="entry name" value="MEMBRANE COMPONENT OF ABC TRANSPORTER YHHJ-RELATED"/>
    <property type="match status" value="1"/>
</dbReference>
<dbReference type="Proteomes" id="UP000315439">
    <property type="component" value="Unassembled WGS sequence"/>
</dbReference>
<dbReference type="AlphaFoldDB" id="A0A545UA50"/>
<dbReference type="EMBL" id="VIKS01000010">
    <property type="protein sequence ID" value="TQV86346.1"/>
    <property type="molecule type" value="Genomic_DNA"/>
</dbReference>
<dbReference type="Pfam" id="PF23357">
    <property type="entry name" value="DUF7088"/>
    <property type="match status" value="1"/>
</dbReference>
<dbReference type="InterPro" id="IPR019196">
    <property type="entry name" value="ABC_transp_unknown"/>
</dbReference>
<keyword evidence="2" id="KW-1003">Cell membrane</keyword>
<evidence type="ECO:0000256" key="7">
    <source>
        <dbReference type="SAM" id="Phobius"/>
    </source>
</evidence>
<evidence type="ECO:0000256" key="6">
    <source>
        <dbReference type="SAM" id="MobiDB-lite"/>
    </source>
</evidence>
<feature type="transmembrane region" description="Helical" evidence="7">
    <location>
        <begin position="257"/>
        <end position="277"/>
    </location>
</feature>
<reference evidence="10 11" key="1">
    <citation type="submission" date="2019-07" db="EMBL/GenBank/DDBJ databases">
        <title>Draft genome for Aliikangiella sp. M105.</title>
        <authorList>
            <person name="Wang G."/>
        </authorList>
    </citation>
    <scope>NUCLEOTIDE SEQUENCE [LARGE SCALE GENOMIC DNA]</scope>
    <source>
        <strain evidence="10 11">M105</strain>
    </source>
</reference>
<comment type="caution">
    <text evidence="10">The sequence shown here is derived from an EMBL/GenBank/DDBJ whole genome shotgun (WGS) entry which is preliminary data.</text>
</comment>
<proteinExistence type="predicted"/>
<dbReference type="PANTHER" id="PTHR30294:SF29">
    <property type="entry name" value="MULTIDRUG ABC TRANSPORTER PERMEASE YBHS-RELATED"/>
    <property type="match status" value="1"/>
</dbReference>
<sequence length="972" mass="108921">MLLDHTIKRVARKEINLFFSSPIAYLFMTTFAAITLFIFFWGESFFARNVADVRPLFEWMPVLLIFLTSTLTMRMWSDERRAGTLEHVLTLPVPLWHFVVGKFLACLSLLLITLAITLPIPLTVALIGNLDWGPVIAGYLATILLGAAYISIGLFASARSDNQIVSLIYSVAFCGLFYLIGSSTLTNFFGHEIGEWLRLLGSGSRFDAITRGLIDLRDFYYYLSIIVTFLVLNTYSLEKERWTLTEKRKSHHTWRAISALLVINVFLVNFWLGHFNYLRIDTTRGNQYSISDATENYLSRLQEPLLIRGYFSSKTHPLLSPLVPKIKDLLKEYEVAGDGRVKVELIDPQSDPEQESEANQKYNIRPVPFQISDRHQASIVNSYFNVLIQYGDEHKILGFRELIEIKSGSNVEVEVALRNPEHDITRAIKSVLNSYQSGGNLFDTVTGEVALKAYISPDQKLPEQLVEFKKVVMTELEKVQAQSSNRFKIDIIDPDDNNGVVAQQIQNDYGFQPFRLGLLSDKSFYFYLTLQQQDQIIQLPLDDLSAASFERNLKSGIKRFASGFTKTVGLVTPKQENNYSPYAPPSGPKFGALEQFLGEELTVKNVDLSSGEIPGDIDILLLMAPKSVDEKQLFAVDQFLMKGGTVIAATAPYSANMGMQGLELQTYDSGLKDWLTHHGLSLEEKLVLDTQSMAFPVPVARNLGGYTVREVHMLDYPFFIDIRDEGLNKDNAITAALPQATVTWASPILIDKDKLESKSTTQLVSSSSESWLSASTDVAPQLDQANNSFKPQGEQSSHLLGAIVQGRFSSYFSGKDSPLLKQPDESKAEASEDTPTPDSAEKNQAEEKASLTVSSVIEKSAESARIILFSSNDFVSDQVLQLSGSSGGNEYLGTLQLVANTVDWSLEDDGLMSIRSRGHYNQTLPPMEQDERTFWEYSNYIVTALLILSIAMIQSRRRQLKQLKHVELLVNA</sequence>
<dbReference type="Pfam" id="PF09822">
    <property type="entry name" value="ABC_transp_aux"/>
    <property type="match status" value="1"/>
</dbReference>
<protein>
    <submittedName>
        <fullName evidence="10">ABC transporter permease subunit</fullName>
    </submittedName>
</protein>
<feature type="transmembrane region" description="Helical" evidence="7">
    <location>
        <begin position="59"/>
        <end position="76"/>
    </location>
</feature>
<evidence type="ECO:0000259" key="9">
    <source>
        <dbReference type="Pfam" id="PF23357"/>
    </source>
</evidence>
<feature type="compositionally biased region" description="Basic and acidic residues" evidence="6">
    <location>
        <begin position="839"/>
        <end position="849"/>
    </location>
</feature>
<evidence type="ECO:0000256" key="2">
    <source>
        <dbReference type="ARBA" id="ARBA00022475"/>
    </source>
</evidence>
<gene>
    <name evidence="10" type="ORF">FLL46_15595</name>
</gene>
<dbReference type="GO" id="GO:0140359">
    <property type="term" value="F:ABC-type transporter activity"/>
    <property type="evidence" value="ECO:0007669"/>
    <property type="project" value="InterPro"/>
</dbReference>
<feature type="transmembrane region" description="Helical" evidence="7">
    <location>
        <begin position="88"/>
        <end position="116"/>
    </location>
</feature>
<feature type="transmembrane region" description="Helical" evidence="7">
    <location>
        <begin position="219"/>
        <end position="237"/>
    </location>
</feature>
<keyword evidence="3 7" id="KW-0812">Transmembrane</keyword>
<feature type="transmembrane region" description="Helical" evidence="7">
    <location>
        <begin position="136"/>
        <end position="155"/>
    </location>
</feature>